<dbReference type="Pfam" id="PF18895">
    <property type="entry name" value="T4SS_pilin"/>
    <property type="match status" value="1"/>
</dbReference>
<protein>
    <submittedName>
        <fullName evidence="2">Uncharacterized protein</fullName>
    </submittedName>
</protein>
<keyword evidence="1" id="KW-0812">Transmembrane</keyword>
<reference evidence="2 3" key="1">
    <citation type="journal article" date="2016" name="Nat. Commun.">
        <title>Thousands of microbial genomes shed light on interconnected biogeochemical processes in an aquifer system.</title>
        <authorList>
            <person name="Anantharaman K."/>
            <person name="Brown C.T."/>
            <person name="Hug L.A."/>
            <person name="Sharon I."/>
            <person name="Castelle C.J."/>
            <person name="Probst A.J."/>
            <person name="Thomas B.C."/>
            <person name="Singh A."/>
            <person name="Wilkins M.J."/>
            <person name="Karaoz U."/>
            <person name="Brodie E.L."/>
            <person name="Williams K.H."/>
            <person name="Hubbard S.S."/>
            <person name="Banfield J.F."/>
        </authorList>
    </citation>
    <scope>NUCLEOTIDE SEQUENCE [LARGE SCALE GENOMIC DNA]</scope>
</reference>
<name>A0A1F7ITU0_9BACT</name>
<evidence type="ECO:0000313" key="2">
    <source>
        <dbReference type="EMBL" id="OGK46775.1"/>
    </source>
</evidence>
<organism evidence="2 3">
    <name type="scientific">Candidatus Roizmanbacteria bacterium RIFCSPLOWO2_01_FULL_38_12</name>
    <dbReference type="NCBI Taxonomy" id="1802061"/>
    <lineage>
        <taxon>Bacteria</taxon>
        <taxon>Candidatus Roizmaniibacteriota</taxon>
    </lineage>
</organism>
<feature type="transmembrane region" description="Helical" evidence="1">
    <location>
        <begin position="29"/>
        <end position="54"/>
    </location>
</feature>
<evidence type="ECO:0000313" key="3">
    <source>
        <dbReference type="Proteomes" id="UP000177141"/>
    </source>
</evidence>
<gene>
    <name evidence="2" type="ORF">A3A93_03965</name>
</gene>
<evidence type="ECO:0000256" key="1">
    <source>
        <dbReference type="SAM" id="Phobius"/>
    </source>
</evidence>
<keyword evidence="1" id="KW-0472">Membrane</keyword>
<dbReference type="STRING" id="1802061.A3A93_03965"/>
<dbReference type="EMBL" id="MGAL01000040">
    <property type="protein sequence ID" value="OGK46775.1"/>
    <property type="molecule type" value="Genomic_DNA"/>
</dbReference>
<keyword evidence="1" id="KW-1133">Transmembrane helix</keyword>
<dbReference type="InterPro" id="IPR043993">
    <property type="entry name" value="T4SS_pilin"/>
</dbReference>
<dbReference type="AlphaFoldDB" id="A0A1F7ITU0"/>
<proteinExistence type="predicted"/>
<dbReference type="Proteomes" id="UP000177141">
    <property type="component" value="Unassembled WGS sequence"/>
</dbReference>
<comment type="caution">
    <text evidence="2">The sequence shown here is derived from an EMBL/GenBank/DDBJ whole genome shotgun (WGS) entry which is preliminary data.</text>
</comment>
<feature type="transmembrane region" description="Helical" evidence="1">
    <location>
        <begin position="75"/>
        <end position="98"/>
    </location>
</feature>
<accession>A0A1F7ITU0</accession>
<sequence length="111" mass="12325">MGIYFLAQIQDWGECVVGGVPTLKCLEVVIANILFMSNALILIVLFVMFVIGSFRYLTSLGNPEKIEEAKGTFKWAIIGLIVYVSAYLILNFIDILFLGGEGDIFRLKIGD</sequence>